<accession>A0ABP0HFF9</accession>
<organism evidence="2 3">
    <name type="scientific">Durusdinium trenchii</name>
    <dbReference type="NCBI Taxonomy" id="1381693"/>
    <lineage>
        <taxon>Eukaryota</taxon>
        <taxon>Sar</taxon>
        <taxon>Alveolata</taxon>
        <taxon>Dinophyceae</taxon>
        <taxon>Suessiales</taxon>
        <taxon>Symbiodiniaceae</taxon>
        <taxon>Durusdinium</taxon>
    </lineage>
</organism>
<dbReference type="EMBL" id="CAXAMM010000791">
    <property type="protein sequence ID" value="CAK8988951.1"/>
    <property type="molecule type" value="Genomic_DNA"/>
</dbReference>
<reference evidence="2 3" key="1">
    <citation type="submission" date="2024-02" db="EMBL/GenBank/DDBJ databases">
        <authorList>
            <person name="Chen Y."/>
            <person name="Shah S."/>
            <person name="Dougan E. K."/>
            <person name="Thang M."/>
            <person name="Chan C."/>
        </authorList>
    </citation>
    <scope>NUCLEOTIDE SEQUENCE [LARGE SCALE GENOMIC DNA]</scope>
</reference>
<feature type="non-terminal residue" evidence="2">
    <location>
        <position position="165"/>
    </location>
</feature>
<comment type="caution">
    <text evidence="2">The sequence shown here is derived from an EMBL/GenBank/DDBJ whole genome shotgun (WGS) entry which is preliminary data.</text>
</comment>
<keyword evidence="1" id="KW-0732">Signal</keyword>
<keyword evidence="3" id="KW-1185">Reference proteome</keyword>
<feature type="signal peptide" evidence="1">
    <location>
        <begin position="1"/>
        <end position="20"/>
    </location>
</feature>
<protein>
    <submittedName>
        <fullName evidence="2">Uncharacterized protein</fullName>
    </submittedName>
</protein>
<name>A0ABP0HFF9_9DINO</name>
<dbReference type="Proteomes" id="UP001642464">
    <property type="component" value="Unassembled WGS sequence"/>
</dbReference>
<feature type="chain" id="PRO_5045556081" evidence="1">
    <location>
        <begin position="21"/>
        <end position="165"/>
    </location>
</feature>
<evidence type="ECO:0000313" key="2">
    <source>
        <dbReference type="EMBL" id="CAK8988951.1"/>
    </source>
</evidence>
<proteinExistence type="predicted"/>
<evidence type="ECO:0000256" key="1">
    <source>
        <dbReference type="SAM" id="SignalP"/>
    </source>
</evidence>
<sequence length="165" mass="18341">MVRIWPFLALFIESYADCEGGRCHATSNVLLQRKREELSQQLVYESTYEGGGSDPMLMEGHFTLTYDPSVYCCDAATIQEMQQKGMLSFQEGIAEVLGHGLLYDDMTLQFRADSANHSEVDVKFLFRCPAATSADVMQAEMQGITTERLLSALQAKMTSHGLPVA</sequence>
<gene>
    <name evidence="2" type="ORF">SCF082_LOCUS1600</name>
</gene>
<evidence type="ECO:0000313" key="3">
    <source>
        <dbReference type="Proteomes" id="UP001642464"/>
    </source>
</evidence>